<dbReference type="GO" id="GO:0015473">
    <property type="term" value="F:fimbrial usher porin activity"/>
    <property type="evidence" value="ECO:0007669"/>
    <property type="project" value="InterPro"/>
</dbReference>
<feature type="transmembrane region" description="Helical" evidence="1">
    <location>
        <begin position="21"/>
        <end position="40"/>
    </location>
</feature>
<protein>
    <submittedName>
        <fullName evidence="2">Fimbrial usher protein PixC</fullName>
    </submittedName>
</protein>
<keyword evidence="1" id="KW-0812">Transmembrane</keyword>
<gene>
    <name evidence="2" type="primary">papC_7</name>
    <name evidence="2" type="ORF">NCTC10418_06842</name>
</gene>
<sequence length="190" mass="22142">MNMPQRGRYLLPEKHHGGSVINGRFMVVALLPEIITHWLLVLGRDLSQFGTLSADVTQSVARIPREETKQGKSWSLRYSKRFDDVDADIQFAGYRFSERNYMTMQQYLDARYRHDFTGREKEQYDISLNKSLEDGKTSVSLQYSHSDLLGSANVKLLHIIAEPLFRCVWFKEHFCRGKCLPFPVLPERKQ</sequence>
<dbReference type="InterPro" id="IPR000015">
    <property type="entry name" value="Fimb_usher"/>
</dbReference>
<dbReference type="PANTHER" id="PTHR30451">
    <property type="entry name" value="OUTER MEMBRANE USHER PROTEIN"/>
    <property type="match status" value="1"/>
</dbReference>
<evidence type="ECO:0000313" key="2">
    <source>
        <dbReference type="EMBL" id="STE89120.1"/>
    </source>
</evidence>
<keyword evidence="1" id="KW-0472">Membrane</keyword>
<proteinExistence type="predicted"/>
<organism evidence="2 3">
    <name type="scientific">Escherichia coli</name>
    <dbReference type="NCBI Taxonomy" id="562"/>
    <lineage>
        <taxon>Bacteria</taxon>
        <taxon>Pseudomonadati</taxon>
        <taxon>Pseudomonadota</taxon>
        <taxon>Gammaproteobacteria</taxon>
        <taxon>Enterobacterales</taxon>
        <taxon>Enterobacteriaceae</taxon>
        <taxon>Escherichia</taxon>
    </lineage>
</organism>
<evidence type="ECO:0000256" key="1">
    <source>
        <dbReference type="SAM" id="Phobius"/>
    </source>
</evidence>
<accession>A0A376L4E2</accession>
<reference evidence="2 3" key="1">
    <citation type="submission" date="2018-06" db="EMBL/GenBank/DDBJ databases">
        <authorList>
            <consortium name="Pathogen Informatics"/>
            <person name="Doyle S."/>
        </authorList>
    </citation>
    <scope>NUCLEOTIDE SEQUENCE [LARGE SCALE GENOMIC DNA]</scope>
    <source>
        <strain evidence="2 3">NCTC10418</strain>
    </source>
</reference>
<keyword evidence="1" id="KW-1133">Transmembrane helix</keyword>
<evidence type="ECO:0000313" key="3">
    <source>
        <dbReference type="Proteomes" id="UP000255460"/>
    </source>
</evidence>
<name>A0A376L4E2_ECOLX</name>
<dbReference type="GO" id="GO:0009279">
    <property type="term" value="C:cell outer membrane"/>
    <property type="evidence" value="ECO:0007669"/>
    <property type="project" value="TreeGrafter"/>
</dbReference>
<dbReference type="Proteomes" id="UP000255460">
    <property type="component" value="Unassembled WGS sequence"/>
</dbReference>
<dbReference type="GO" id="GO:0009297">
    <property type="term" value="P:pilus assembly"/>
    <property type="evidence" value="ECO:0007669"/>
    <property type="project" value="InterPro"/>
</dbReference>
<dbReference type="Pfam" id="PF00577">
    <property type="entry name" value="Usher"/>
    <property type="match status" value="1"/>
</dbReference>
<dbReference type="PANTHER" id="PTHR30451:SF10">
    <property type="entry name" value="OUTER MEMBRANE USHER PROTEIN YFCU-RELATED"/>
    <property type="match status" value="1"/>
</dbReference>
<dbReference type="EMBL" id="UFZQ01000001">
    <property type="protein sequence ID" value="STE89120.1"/>
    <property type="molecule type" value="Genomic_DNA"/>
</dbReference>
<dbReference type="AlphaFoldDB" id="A0A376L4E2"/>